<protein>
    <submittedName>
        <fullName evidence="3">Methyltransferase domain-containing protein</fullName>
    </submittedName>
</protein>
<dbReference type="AlphaFoldDB" id="A0A1M6BNQ3"/>
<proteinExistence type="predicted"/>
<dbReference type="Gene3D" id="3.40.50.150">
    <property type="entry name" value="Vaccinia Virus protein VP39"/>
    <property type="match status" value="1"/>
</dbReference>
<dbReference type="STRING" id="683124.SAMN05444337_0160"/>
<dbReference type="EMBL" id="FQZH01000001">
    <property type="protein sequence ID" value="SHI50365.1"/>
    <property type="molecule type" value="Genomic_DNA"/>
</dbReference>
<keyword evidence="4" id="KW-1185">Reference proteome</keyword>
<dbReference type="SUPFAM" id="SSF53335">
    <property type="entry name" value="S-adenosyl-L-methionine-dependent methyltransferases"/>
    <property type="match status" value="1"/>
</dbReference>
<dbReference type="CDD" id="cd02440">
    <property type="entry name" value="AdoMet_MTases"/>
    <property type="match status" value="1"/>
</dbReference>
<dbReference type="Proteomes" id="UP000184232">
    <property type="component" value="Unassembled WGS sequence"/>
</dbReference>
<feature type="domain" description="Methyltransferase" evidence="2">
    <location>
        <begin position="37"/>
        <end position="129"/>
    </location>
</feature>
<gene>
    <name evidence="3" type="ORF">SAMN05444337_0160</name>
</gene>
<dbReference type="GO" id="GO:0008168">
    <property type="term" value="F:methyltransferase activity"/>
    <property type="evidence" value="ECO:0007669"/>
    <property type="project" value="UniProtKB-KW"/>
</dbReference>
<accession>A0A1M6BNQ3</accession>
<evidence type="ECO:0000313" key="4">
    <source>
        <dbReference type="Proteomes" id="UP000184232"/>
    </source>
</evidence>
<dbReference type="PANTHER" id="PTHR43861:SF3">
    <property type="entry name" value="PUTATIVE (AFU_ORTHOLOGUE AFUA_2G14390)-RELATED"/>
    <property type="match status" value="1"/>
</dbReference>
<dbReference type="RefSeq" id="WP_227658711.1">
    <property type="nucleotide sequence ID" value="NZ_CP045292.1"/>
</dbReference>
<dbReference type="GO" id="GO:0032259">
    <property type="term" value="P:methylation"/>
    <property type="evidence" value="ECO:0007669"/>
    <property type="project" value="UniProtKB-KW"/>
</dbReference>
<dbReference type="InterPro" id="IPR041698">
    <property type="entry name" value="Methyltransf_25"/>
</dbReference>
<keyword evidence="3" id="KW-0489">Methyltransferase</keyword>
<dbReference type="Pfam" id="PF13649">
    <property type="entry name" value="Methyltransf_25"/>
    <property type="match status" value="1"/>
</dbReference>
<keyword evidence="1 3" id="KW-0808">Transferase</keyword>
<evidence type="ECO:0000313" key="3">
    <source>
        <dbReference type="EMBL" id="SHI50365.1"/>
    </source>
</evidence>
<dbReference type="PANTHER" id="PTHR43861">
    <property type="entry name" value="TRANS-ACONITATE 2-METHYLTRANSFERASE-RELATED"/>
    <property type="match status" value="1"/>
</dbReference>
<sequence>MMKEFWNNRYAENEYAYGVEPNQFLKENLHLLTKGKILFVAEGEGRNAVFAAQNGYDVYAFDYSESAKDKALRLAKEKKVTINYNVFDVLQCSYPNDFFDAVVFIFAHFPSEIRKKAHQRIQSFLKPNGKILFEAFTKEQLNYESGGPKEITMLFSEKEIKDEFSEVSFDFINTEIIKLNEGPYHQGKGAVIRFLATKRN</sequence>
<name>A0A1M6BNQ3_9FLAO</name>
<evidence type="ECO:0000256" key="1">
    <source>
        <dbReference type="ARBA" id="ARBA00022679"/>
    </source>
</evidence>
<dbReference type="InterPro" id="IPR029063">
    <property type="entry name" value="SAM-dependent_MTases_sf"/>
</dbReference>
<evidence type="ECO:0000259" key="2">
    <source>
        <dbReference type="Pfam" id="PF13649"/>
    </source>
</evidence>
<organism evidence="3 4">
    <name type="scientific">Flavobacterium haoranii</name>
    <dbReference type="NCBI Taxonomy" id="683124"/>
    <lineage>
        <taxon>Bacteria</taxon>
        <taxon>Pseudomonadati</taxon>
        <taxon>Bacteroidota</taxon>
        <taxon>Flavobacteriia</taxon>
        <taxon>Flavobacteriales</taxon>
        <taxon>Flavobacteriaceae</taxon>
        <taxon>Flavobacterium</taxon>
    </lineage>
</organism>
<reference evidence="3 4" key="1">
    <citation type="submission" date="2016-11" db="EMBL/GenBank/DDBJ databases">
        <authorList>
            <person name="Jaros S."/>
            <person name="Januszkiewicz K."/>
            <person name="Wedrychowicz H."/>
        </authorList>
    </citation>
    <scope>NUCLEOTIDE SEQUENCE [LARGE SCALE GENOMIC DNA]</scope>
    <source>
        <strain evidence="3 4">DSM 22807</strain>
    </source>
</reference>